<name>A0A6J5R4L6_9CAUD</name>
<proteinExistence type="predicted"/>
<keyword evidence="1" id="KW-0812">Transmembrane</keyword>
<reference evidence="2" key="1">
    <citation type="submission" date="2020-05" db="EMBL/GenBank/DDBJ databases">
        <authorList>
            <person name="Chiriac C."/>
            <person name="Salcher M."/>
            <person name="Ghai R."/>
            <person name="Kavagutti S V."/>
        </authorList>
    </citation>
    <scope>NUCLEOTIDE SEQUENCE</scope>
</reference>
<protein>
    <recommendedName>
        <fullName evidence="3">Lipoprotein</fullName>
    </recommendedName>
</protein>
<dbReference type="EMBL" id="LR797141">
    <property type="protein sequence ID" value="CAB4189547.1"/>
    <property type="molecule type" value="Genomic_DNA"/>
</dbReference>
<accession>A0A6J5R4L6</accession>
<feature type="transmembrane region" description="Helical" evidence="1">
    <location>
        <begin position="98"/>
        <end position="121"/>
    </location>
</feature>
<gene>
    <name evidence="2" type="ORF">UFOVP1205_4</name>
</gene>
<evidence type="ECO:0008006" key="3">
    <source>
        <dbReference type="Google" id="ProtNLM"/>
    </source>
</evidence>
<evidence type="ECO:0000256" key="1">
    <source>
        <dbReference type="SAM" id="Phobius"/>
    </source>
</evidence>
<evidence type="ECO:0000313" key="2">
    <source>
        <dbReference type="EMBL" id="CAB4189547.1"/>
    </source>
</evidence>
<sequence>MRIVYLSALLLLTGCHSGEQQIASKSIDVSALAHSSKGRFEIIYLEAGKPQSDTKMIRSEALSGAAEQGKIITAINSIIMALPEVQDIASPWIAILKYLIFILCAVAVVVLLFQTGLGAWIKSLFMYFRKRPNA</sequence>
<keyword evidence="1" id="KW-0472">Membrane</keyword>
<dbReference type="PROSITE" id="PS51257">
    <property type="entry name" value="PROKAR_LIPOPROTEIN"/>
    <property type="match status" value="1"/>
</dbReference>
<organism evidence="2">
    <name type="scientific">uncultured Caudovirales phage</name>
    <dbReference type="NCBI Taxonomy" id="2100421"/>
    <lineage>
        <taxon>Viruses</taxon>
        <taxon>Duplodnaviria</taxon>
        <taxon>Heunggongvirae</taxon>
        <taxon>Uroviricota</taxon>
        <taxon>Caudoviricetes</taxon>
        <taxon>Peduoviridae</taxon>
        <taxon>Maltschvirus</taxon>
        <taxon>Maltschvirus maltsch</taxon>
    </lineage>
</organism>
<keyword evidence="1" id="KW-1133">Transmembrane helix</keyword>